<dbReference type="PANTHER" id="PTHR30563">
    <property type="entry name" value="DNA RECOMBINATION PROTEIN RMUC"/>
    <property type="match status" value="1"/>
</dbReference>
<evidence type="ECO:0000256" key="2">
    <source>
        <dbReference type="ARBA" id="ARBA00009840"/>
    </source>
</evidence>
<reference evidence="8" key="1">
    <citation type="submission" date="2019-08" db="EMBL/GenBank/DDBJ databases">
        <authorList>
            <person name="Amaro Estrada I."/>
            <person name="Quiroz Castaneda R.E."/>
            <person name="Martinez Ocampo F."/>
            <person name="Rodriguez Camarillo S.D."/>
        </authorList>
    </citation>
    <scope>NUCLEOTIDE SEQUENCE</scope>
    <source>
        <strain evidence="8">MEX-30-184-02</strain>
    </source>
</reference>
<keyword evidence="7" id="KW-0472">Membrane</keyword>
<comment type="function">
    <text evidence="1">Involved in DNA recombination.</text>
</comment>
<sequence length="449" mass="50437">MCGVALMTLDVTWYTVSVLVVEALCVFTATYIFALKTRVSYRSYGEVSTAKKHLEEKLQGVEHENAFLKEEVQSLQLKLQDAKDRALVLEVEKKSLEQGGAQLDNFLKCVDEQCKVHFENLANRIFDEKVDKLNKMSREGLSGVLEPVKENMKALKRELEEAFIQHGKEQFSLKNEIQRIILANEKITLQAEGLANALKGEAKIQGNWGEVILERVLEDSGLRRGQDYKLHGAGMGLQGVEGGGKQYPDVVILLPGDKHIIVDSKVSLVHYEKYCSERQEDARLTHLKHFVGSVRAHISDLSSKRYSDVEGINTPDFVLMFIPIESAYFLAVQADAELHKYAWYRKIVVVCPSTLLATLKTVESLWRLENQNRNTLEIARQGGALYDKIASFIHDMQKLGKQIDTAGSAYRDVMKKLSEGHGNILARTKSLKNLGVRTSKSLEVDAVDG</sequence>
<evidence type="ECO:0000256" key="3">
    <source>
        <dbReference type="ARBA" id="ARBA00021840"/>
    </source>
</evidence>
<comment type="caution">
    <text evidence="8">The sequence shown here is derived from an EMBL/GenBank/DDBJ whole genome shotgun (WGS) entry which is preliminary data.</text>
</comment>
<keyword evidence="5" id="KW-0233">DNA recombination</keyword>
<dbReference type="EMBL" id="VTCY01000016">
    <property type="protein sequence ID" value="KAB0451083.1"/>
    <property type="molecule type" value="Genomic_DNA"/>
</dbReference>
<dbReference type="InterPro" id="IPR003798">
    <property type="entry name" value="DNA_recombination_RmuC"/>
</dbReference>
<accession>A0A643CKD4</accession>
<protein>
    <recommendedName>
        <fullName evidence="3">DNA recombination protein RmuC homolog</fullName>
    </recommendedName>
</protein>
<feature type="transmembrane region" description="Helical" evidence="7">
    <location>
        <begin position="12"/>
        <end position="34"/>
    </location>
</feature>
<gene>
    <name evidence="8" type="primary">rmuC</name>
    <name evidence="8" type="ORF">FY207_04510</name>
</gene>
<comment type="similarity">
    <text evidence="2">Belongs to the RmuC family.</text>
</comment>
<evidence type="ECO:0000256" key="7">
    <source>
        <dbReference type="SAM" id="Phobius"/>
    </source>
</evidence>
<evidence type="ECO:0000256" key="1">
    <source>
        <dbReference type="ARBA" id="ARBA00003416"/>
    </source>
</evidence>
<evidence type="ECO:0000256" key="5">
    <source>
        <dbReference type="ARBA" id="ARBA00023172"/>
    </source>
</evidence>
<keyword evidence="7" id="KW-0812">Transmembrane</keyword>
<keyword evidence="7" id="KW-1133">Transmembrane helix</keyword>
<feature type="coiled-coil region" evidence="6">
    <location>
        <begin position="51"/>
        <end position="99"/>
    </location>
</feature>
<keyword evidence="4 6" id="KW-0175">Coiled coil</keyword>
<proteinExistence type="inferred from homology"/>
<name>A0A643CKD4_ANAMA</name>
<dbReference type="GO" id="GO:0006310">
    <property type="term" value="P:DNA recombination"/>
    <property type="evidence" value="ECO:0007669"/>
    <property type="project" value="UniProtKB-KW"/>
</dbReference>
<evidence type="ECO:0000256" key="6">
    <source>
        <dbReference type="SAM" id="Coils"/>
    </source>
</evidence>
<dbReference type="PANTHER" id="PTHR30563:SF0">
    <property type="entry name" value="DNA RECOMBINATION PROTEIN RMUC"/>
    <property type="match status" value="1"/>
</dbReference>
<dbReference type="AlphaFoldDB" id="A0A643CKD4"/>
<evidence type="ECO:0000256" key="4">
    <source>
        <dbReference type="ARBA" id="ARBA00023054"/>
    </source>
</evidence>
<evidence type="ECO:0000313" key="8">
    <source>
        <dbReference type="EMBL" id="KAB0451083.1"/>
    </source>
</evidence>
<dbReference type="Pfam" id="PF02646">
    <property type="entry name" value="RmuC"/>
    <property type="match status" value="1"/>
</dbReference>
<organism evidence="8">
    <name type="scientific">Anaplasma marginale</name>
    <dbReference type="NCBI Taxonomy" id="770"/>
    <lineage>
        <taxon>Bacteria</taxon>
        <taxon>Pseudomonadati</taxon>
        <taxon>Pseudomonadota</taxon>
        <taxon>Alphaproteobacteria</taxon>
        <taxon>Rickettsiales</taxon>
        <taxon>Anaplasmataceae</taxon>
        <taxon>Anaplasma</taxon>
    </lineage>
</organism>